<dbReference type="Proteomes" id="UP001305779">
    <property type="component" value="Unassembled WGS sequence"/>
</dbReference>
<sequence>MPAKRTRAHRTRATRARREGAKTFLARLGLKAPYTKSAEDYEASEVVGVRQLYQIDIIKYCKMHVHESMKDIRTSGQVKKEAQELFNAYGPRIWARCAERPWLFKPSKQEHGVYKRDLYYDDPKDRQILEKQFVGLVISKMCRYVQEYTARFKAFQESEPSQPVYPESSPPPSANHVTDSSDSELERPNEKVCHHLDGVSLRRQGVWLGDWDHAKWSVNGRSWFTLREDYYLAAQRDSDTGAVHPPTQEEMGDETSETVRCLACSDGSPIQIQQLKFGWGKNEEEFIRYDIEHGLEAGSDSDPGELAASGSSKYNTRATPQSLGTLTAISRHRAHRAPSDFMSHKDDEAPDPSHWSDIPEPSPSNADDTPPAATPLYGGKDTKLTQGSLSIIDARSAEDTITLRDPVRRLENSFLSPFRPKVCREETRASSGGQPFAAHVPRESSETMRPPSSMTEITYGLAARSVKPHVEHGARSDRSSILGESLCLYFTVNEASKYNLVKLDPTTTFETAYERIEAKLYQKYGKALVSVFDLTFRLPYPDGTHDGIEVTVDDEDSWNIVRERVKEQGLKDIYGTVSMEE</sequence>
<evidence type="ECO:0000313" key="2">
    <source>
        <dbReference type="EMBL" id="KAK4493869.1"/>
    </source>
</evidence>
<reference evidence="2 3" key="1">
    <citation type="journal article" date="2023" name="G3 (Bethesda)">
        <title>A chromosome-level genome assembly of Zasmidium syzygii isolated from banana leaves.</title>
        <authorList>
            <person name="van Westerhoven A.C."/>
            <person name="Mehrabi R."/>
            <person name="Talebi R."/>
            <person name="Steentjes M.B.F."/>
            <person name="Corcolon B."/>
            <person name="Chong P.A."/>
            <person name="Kema G.H.J."/>
            <person name="Seidl M.F."/>
        </authorList>
    </citation>
    <scope>NUCLEOTIDE SEQUENCE [LARGE SCALE GENOMIC DNA]</scope>
    <source>
        <strain evidence="2 3">P124</strain>
    </source>
</reference>
<name>A0ABR0DXI8_ZASCE</name>
<gene>
    <name evidence="2" type="ORF">PRZ48_015054</name>
</gene>
<feature type="region of interest" description="Disordered" evidence="1">
    <location>
        <begin position="425"/>
        <end position="452"/>
    </location>
</feature>
<accession>A0ABR0DXI8</accession>
<proteinExistence type="predicted"/>
<protein>
    <submittedName>
        <fullName evidence="2">Uncharacterized protein</fullName>
    </submittedName>
</protein>
<organism evidence="2 3">
    <name type="scientific">Zasmidium cellare</name>
    <name type="common">Wine cellar mold</name>
    <name type="synonym">Racodium cellare</name>
    <dbReference type="NCBI Taxonomy" id="395010"/>
    <lineage>
        <taxon>Eukaryota</taxon>
        <taxon>Fungi</taxon>
        <taxon>Dikarya</taxon>
        <taxon>Ascomycota</taxon>
        <taxon>Pezizomycotina</taxon>
        <taxon>Dothideomycetes</taxon>
        <taxon>Dothideomycetidae</taxon>
        <taxon>Mycosphaerellales</taxon>
        <taxon>Mycosphaerellaceae</taxon>
        <taxon>Zasmidium</taxon>
    </lineage>
</organism>
<keyword evidence="3" id="KW-1185">Reference proteome</keyword>
<feature type="region of interest" description="Disordered" evidence="1">
    <location>
        <begin position="296"/>
        <end position="321"/>
    </location>
</feature>
<feature type="region of interest" description="Disordered" evidence="1">
    <location>
        <begin position="335"/>
        <end position="382"/>
    </location>
</feature>
<feature type="region of interest" description="Disordered" evidence="1">
    <location>
        <begin position="159"/>
        <end position="188"/>
    </location>
</feature>
<dbReference type="EMBL" id="JAXOVC010000015">
    <property type="protein sequence ID" value="KAK4493869.1"/>
    <property type="molecule type" value="Genomic_DNA"/>
</dbReference>
<comment type="caution">
    <text evidence="2">The sequence shown here is derived from an EMBL/GenBank/DDBJ whole genome shotgun (WGS) entry which is preliminary data.</text>
</comment>
<evidence type="ECO:0000313" key="3">
    <source>
        <dbReference type="Proteomes" id="UP001305779"/>
    </source>
</evidence>
<evidence type="ECO:0000256" key="1">
    <source>
        <dbReference type="SAM" id="MobiDB-lite"/>
    </source>
</evidence>
<feature type="compositionally biased region" description="Polar residues" evidence="1">
    <location>
        <begin position="309"/>
        <end position="321"/>
    </location>
</feature>